<keyword evidence="1" id="KW-0812">Transmembrane</keyword>
<keyword evidence="1" id="KW-0472">Membrane</keyword>
<name>A0AAJ5QY44_XYLFS</name>
<evidence type="ECO:0000313" key="2">
    <source>
        <dbReference type="EMBL" id="WCF27292.1"/>
    </source>
</evidence>
<reference evidence="2" key="1">
    <citation type="journal article" date="2022" name="Phytopathology">
        <title>Complete circularized genome resources of seven strains of Xylella fastidiosa subsp. fastidiosa using hybrid assembly reveals unknown plasmids.</title>
        <authorList>
            <person name="Velasco-Amo M.D.P."/>
            <person name="Arias-Giraldo L.F.F."/>
            <person name="Ecija M.R."/>
            <person name="De La Fuente L."/>
            <person name="Marco-Noales E."/>
            <person name="Moralejo E."/>
            <person name="Navas-Cort J.A."/>
            <person name="Landa B.B."/>
        </authorList>
    </citation>
    <scope>NUCLEOTIDE SEQUENCE</scope>
    <source>
        <strain evidence="2">CFBP8073</strain>
    </source>
</reference>
<accession>A0AAJ5QY44</accession>
<evidence type="ECO:0000313" key="3">
    <source>
        <dbReference type="Proteomes" id="UP001211513"/>
    </source>
</evidence>
<evidence type="ECO:0000256" key="1">
    <source>
        <dbReference type="SAM" id="Phobius"/>
    </source>
</evidence>
<feature type="transmembrane region" description="Helical" evidence="1">
    <location>
        <begin position="139"/>
        <end position="163"/>
    </location>
</feature>
<sequence>MNTLILPKLKTFLWLLKREYWEHRGSFFWAPVITGAIAVFFGILGTVIGVTRSINNGTNGSIYTGDAEYFLGPAGDILILSSIFLISVVLTFSVLFYALSSLHNDRHDRTILFWKSLPISDIQTVLSKVTWALLPGPLIAVTVGMVTGLTLLLVASIGLLIAAQPYPWAMITHSHPFQIVSLMLDAIPKQLLWSLPTIGWLMFCSAWVKTKPFLWALLLPILSCMMITILGAMPGVSLPLFDIWHMVVYRGLLSIIPFSWLTLKVSEANMYSNYLKEYEDNFINPLLQQSQRVQIYHTSDLWIGVCVGIAFIIAAIYLRHRSNEL</sequence>
<gene>
    <name evidence="2" type="ORF">OK117_06365</name>
</gene>
<dbReference type="AlphaFoldDB" id="A0AAJ5QY44"/>
<feature type="transmembrane region" description="Helical" evidence="1">
    <location>
        <begin position="301"/>
        <end position="318"/>
    </location>
</feature>
<feature type="transmembrane region" description="Helical" evidence="1">
    <location>
        <begin position="27"/>
        <end position="50"/>
    </location>
</feature>
<reference evidence="2" key="2">
    <citation type="submission" date="2022-10" db="EMBL/GenBank/DDBJ databases">
        <authorList>
            <person name="Landa B."/>
            <person name="Arias-Giraldo L.F."/>
            <person name="Roman-Ecija M."/>
            <person name="Velasco-Amo M.P."/>
            <person name="De La Fuente L."/>
            <person name="Marco-Noales E."/>
            <person name="Moralejo E."/>
        </authorList>
    </citation>
    <scope>NUCLEOTIDE SEQUENCE</scope>
    <source>
        <strain evidence="2">CFBP8073</strain>
    </source>
</reference>
<dbReference type="Proteomes" id="UP001211513">
    <property type="component" value="Chromosome"/>
</dbReference>
<feature type="transmembrane region" description="Helical" evidence="1">
    <location>
        <begin position="77"/>
        <end position="99"/>
    </location>
</feature>
<feature type="transmembrane region" description="Helical" evidence="1">
    <location>
        <begin position="243"/>
        <end position="263"/>
    </location>
</feature>
<protein>
    <submittedName>
        <fullName evidence="2">ABC transporter permease</fullName>
    </submittedName>
</protein>
<feature type="transmembrane region" description="Helical" evidence="1">
    <location>
        <begin position="191"/>
        <end position="208"/>
    </location>
</feature>
<keyword evidence="1" id="KW-1133">Transmembrane helix</keyword>
<dbReference type="RefSeq" id="WP_058564885.1">
    <property type="nucleotide sequence ID" value="NZ_CP109886.1"/>
</dbReference>
<dbReference type="EMBL" id="CP109886">
    <property type="protein sequence ID" value="WCF27292.1"/>
    <property type="molecule type" value="Genomic_DNA"/>
</dbReference>
<organism evidence="2 3">
    <name type="scientific">Xylella fastidiosa subsp. fastidiosa</name>
    <dbReference type="NCBI Taxonomy" id="644356"/>
    <lineage>
        <taxon>Bacteria</taxon>
        <taxon>Pseudomonadati</taxon>
        <taxon>Pseudomonadota</taxon>
        <taxon>Gammaproteobacteria</taxon>
        <taxon>Lysobacterales</taxon>
        <taxon>Lysobacteraceae</taxon>
        <taxon>Xylella</taxon>
    </lineage>
</organism>
<proteinExistence type="predicted"/>
<feature type="transmembrane region" description="Helical" evidence="1">
    <location>
        <begin position="214"/>
        <end position="236"/>
    </location>
</feature>